<proteinExistence type="predicted"/>
<dbReference type="Pfam" id="PF12836">
    <property type="entry name" value="HHH_3"/>
    <property type="match status" value="1"/>
</dbReference>
<protein>
    <submittedName>
        <fullName evidence="2">Helix-hairpin-helix domain-containing protein</fullName>
    </submittedName>
</protein>
<dbReference type="OrthoDB" id="9787778at2"/>
<evidence type="ECO:0000313" key="3">
    <source>
        <dbReference type="Proteomes" id="UP000298588"/>
    </source>
</evidence>
<dbReference type="KEGG" id="paqt:E8L99_10800"/>
<dbReference type="EMBL" id="CP039865">
    <property type="protein sequence ID" value="QCK86208.1"/>
    <property type="molecule type" value="Genomic_DNA"/>
</dbReference>
<evidence type="ECO:0000256" key="1">
    <source>
        <dbReference type="SAM" id="MobiDB-lite"/>
    </source>
</evidence>
<sequence length="168" mass="17587">MIGLSTVPVARTRADTARCGRSGRRKGYDDTRPDISNRFAMFLSRLLTAAAVSALVAVPAFAQTQAQPSTTTPQRPAVTAPAAPTTATRPAATAPAVAPAAQAARVNLNTATAAQLDGLPQIGAARAQAIITERGKGRFLNWADFERRMTGSAVNQAAKDAIRDRVSF</sequence>
<dbReference type="InterPro" id="IPR010994">
    <property type="entry name" value="RuvA_2-like"/>
</dbReference>
<organism evidence="2 3">
    <name type="scientific">Phreatobacter aquaticus</name>
    <dbReference type="NCBI Taxonomy" id="2570229"/>
    <lineage>
        <taxon>Bacteria</taxon>
        <taxon>Pseudomonadati</taxon>
        <taxon>Pseudomonadota</taxon>
        <taxon>Alphaproteobacteria</taxon>
        <taxon>Hyphomicrobiales</taxon>
        <taxon>Phreatobacteraceae</taxon>
        <taxon>Phreatobacter</taxon>
    </lineage>
</organism>
<dbReference type="SUPFAM" id="SSF47781">
    <property type="entry name" value="RuvA domain 2-like"/>
    <property type="match status" value="1"/>
</dbReference>
<name>A0A4D7QG79_9HYPH</name>
<reference evidence="2 3" key="1">
    <citation type="submission" date="2019-04" db="EMBL/GenBank/DDBJ databases">
        <title>Phreatobacter aquaticus sp. nov.</title>
        <authorList>
            <person name="Choi A."/>
            <person name="Baek K."/>
        </authorList>
    </citation>
    <scope>NUCLEOTIDE SEQUENCE [LARGE SCALE GENOMIC DNA]</scope>
    <source>
        <strain evidence="2 3">NMCR1094</strain>
    </source>
</reference>
<gene>
    <name evidence="2" type="ORF">E8L99_10800</name>
</gene>
<keyword evidence="3" id="KW-1185">Reference proteome</keyword>
<evidence type="ECO:0000313" key="2">
    <source>
        <dbReference type="EMBL" id="QCK86208.1"/>
    </source>
</evidence>
<accession>A0A4D7QG79</accession>
<dbReference type="Proteomes" id="UP000298588">
    <property type="component" value="Chromosome"/>
</dbReference>
<dbReference type="AlphaFoldDB" id="A0A4D7QG79"/>
<feature type="region of interest" description="Disordered" evidence="1">
    <location>
        <begin position="64"/>
        <end position="96"/>
    </location>
</feature>
<dbReference type="Gene3D" id="1.10.150.320">
    <property type="entry name" value="Photosystem II 12 kDa extrinsic protein"/>
    <property type="match status" value="1"/>
</dbReference>